<dbReference type="RefSeq" id="WP_150419162.1">
    <property type="nucleotide sequence ID" value="NZ_VYRZ01000002.1"/>
</dbReference>
<dbReference type="AlphaFoldDB" id="A0A5J5IQT7"/>
<dbReference type="Gene3D" id="3.60.110.10">
    <property type="entry name" value="Carbon-nitrogen hydrolase"/>
    <property type="match status" value="1"/>
</dbReference>
<dbReference type="Proteomes" id="UP000327039">
    <property type="component" value="Unassembled WGS sequence"/>
</dbReference>
<dbReference type="PROSITE" id="PS50263">
    <property type="entry name" value="CN_HYDROLASE"/>
    <property type="match status" value="1"/>
</dbReference>
<dbReference type="EMBL" id="VYRZ01000002">
    <property type="protein sequence ID" value="KAA9086996.1"/>
    <property type="molecule type" value="Genomic_DNA"/>
</dbReference>
<evidence type="ECO:0000313" key="3">
    <source>
        <dbReference type="EMBL" id="KAA9086996.1"/>
    </source>
</evidence>
<dbReference type="InterPro" id="IPR001110">
    <property type="entry name" value="UPF0012_CS"/>
</dbReference>
<protein>
    <submittedName>
        <fullName evidence="3">Carbon-nitrogen hydrolase family protein</fullName>
    </submittedName>
</protein>
<evidence type="ECO:0000256" key="1">
    <source>
        <dbReference type="ARBA" id="ARBA00010613"/>
    </source>
</evidence>
<dbReference type="CDD" id="cd07581">
    <property type="entry name" value="nitrilase_3"/>
    <property type="match status" value="1"/>
</dbReference>
<dbReference type="PANTHER" id="PTHR23088">
    <property type="entry name" value="NITRILASE-RELATED"/>
    <property type="match status" value="1"/>
</dbReference>
<dbReference type="GO" id="GO:0016787">
    <property type="term" value="F:hydrolase activity"/>
    <property type="evidence" value="ECO:0007669"/>
    <property type="project" value="UniProtKB-KW"/>
</dbReference>
<dbReference type="PANTHER" id="PTHR23088:SF27">
    <property type="entry name" value="DEAMINATED GLUTATHIONE AMIDASE"/>
    <property type="match status" value="1"/>
</dbReference>
<comment type="caution">
    <text evidence="3">The sequence shown here is derived from an EMBL/GenBank/DDBJ whole genome shotgun (WGS) entry which is preliminary data.</text>
</comment>
<dbReference type="Pfam" id="PF00795">
    <property type="entry name" value="CN_hydrolase"/>
    <property type="match status" value="1"/>
</dbReference>
<comment type="similarity">
    <text evidence="1">Belongs to the carbon-nitrogen hydrolase superfamily. NIT1/NIT2 family.</text>
</comment>
<keyword evidence="3" id="KW-0378">Hydrolase</keyword>
<reference evidence="4" key="1">
    <citation type="submission" date="2019-09" db="EMBL/GenBank/DDBJ databases">
        <title>Mumia zhuanghuii sp. nov. isolated from the intestinal contents of plateau pika (Ochotona curzoniae) in the Qinghai-Tibet plateau of China.</title>
        <authorList>
            <person name="Tian Z."/>
        </authorList>
    </citation>
    <scope>NUCLEOTIDE SEQUENCE [LARGE SCALE GENOMIC DNA]</scope>
    <source>
        <strain evidence="4">DSM 25564</strain>
    </source>
</reference>
<evidence type="ECO:0000259" key="2">
    <source>
        <dbReference type="PROSITE" id="PS50263"/>
    </source>
</evidence>
<dbReference type="InterPro" id="IPR003010">
    <property type="entry name" value="C-N_Hydrolase"/>
</dbReference>
<dbReference type="PROSITE" id="PS01227">
    <property type="entry name" value="UPF0012"/>
    <property type="match status" value="1"/>
</dbReference>
<evidence type="ECO:0000313" key="4">
    <source>
        <dbReference type="Proteomes" id="UP000327039"/>
    </source>
</evidence>
<accession>A0A5J5IQT7</accession>
<organism evidence="3 4">
    <name type="scientific">Microbacterium radiodurans</name>
    <dbReference type="NCBI Taxonomy" id="661398"/>
    <lineage>
        <taxon>Bacteria</taxon>
        <taxon>Bacillati</taxon>
        <taxon>Actinomycetota</taxon>
        <taxon>Actinomycetes</taxon>
        <taxon>Micrococcales</taxon>
        <taxon>Microbacteriaceae</taxon>
        <taxon>Microbacterium</taxon>
    </lineage>
</organism>
<dbReference type="OrthoDB" id="9811121at2"/>
<gene>
    <name evidence="3" type="ORF">F6B42_08465</name>
</gene>
<proteinExistence type="inferred from homology"/>
<dbReference type="InterPro" id="IPR036526">
    <property type="entry name" value="C-N_Hydrolase_sf"/>
</dbReference>
<sequence length="276" mass="29735">MIPLAVAQFAPGADRDANLRDIAELTARAADRGARVVVLPEYSSYFVDPFDDSLVDNAEDLDGPAPGDFVSALVDLAAQHDVHLVAGLLESAADSRRVRNTVVAVDRTGVLARYRKLHLYDAFGQRESDWVEAGAIARPETFDVDGTRFALMTCYDLRFPEATRILADTGAHAVLVPAQWVRGPLKELHWNTLLRARAIENTLFVAAADHPPPLGVGDSAIIDPQGVQIAGVGTGRDIAVAMVDPDAVARVRRTNPALELRRFAVVPRSEGGSEPS</sequence>
<dbReference type="SUPFAM" id="SSF56317">
    <property type="entry name" value="Carbon-nitrogen hydrolase"/>
    <property type="match status" value="1"/>
</dbReference>
<name>A0A5J5IQT7_9MICO</name>
<keyword evidence="4" id="KW-1185">Reference proteome</keyword>
<feature type="domain" description="CN hydrolase" evidence="2">
    <location>
        <begin position="2"/>
        <end position="245"/>
    </location>
</feature>